<organism evidence="2 3">
    <name type="scientific">Turnera subulata</name>
    <dbReference type="NCBI Taxonomy" id="218843"/>
    <lineage>
        <taxon>Eukaryota</taxon>
        <taxon>Viridiplantae</taxon>
        <taxon>Streptophyta</taxon>
        <taxon>Embryophyta</taxon>
        <taxon>Tracheophyta</taxon>
        <taxon>Spermatophyta</taxon>
        <taxon>Magnoliopsida</taxon>
        <taxon>eudicotyledons</taxon>
        <taxon>Gunneridae</taxon>
        <taxon>Pentapetalae</taxon>
        <taxon>rosids</taxon>
        <taxon>fabids</taxon>
        <taxon>Malpighiales</taxon>
        <taxon>Passifloraceae</taxon>
        <taxon>Turnera</taxon>
    </lineage>
</organism>
<comment type="caution">
    <text evidence="2">The sequence shown here is derived from an EMBL/GenBank/DDBJ whole genome shotgun (WGS) entry which is preliminary data.</text>
</comment>
<evidence type="ECO:0000313" key="3">
    <source>
        <dbReference type="Proteomes" id="UP001141552"/>
    </source>
</evidence>
<feature type="region of interest" description="Disordered" evidence="1">
    <location>
        <begin position="28"/>
        <end position="48"/>
    </location>
</feature>
<reference evidence="2" key="2">
    <citation type="journal article" date="2023" name="Plants (Basel)">
        <title>Annotation of the Turnera subulata (Passifloraceae) Draft Genome Reveals the S-Locus Evolved after the Divergence of Turneroideae from Passifloroideae in a Stepwise Manner.</title>
        <authorList>
            <person name="Henning P.M."/>
            <person name="Roalson E.H."/>
            <person name="Mir W."/>
            <person name="McCubbin A.G."/>
            <person name="Shore J.S."/>
        </authorList>
    </citation>
    <scope>NUCLEOTIDE SEQUENCE</scope>
    <source>
        <strain evidence="2">F60SS</strain>
    </source>
</reference>
<dbReference type="InterPro" id="IPR038971">
    <property type="entry name" value="SMR11/SMR16"/>
</dbReference>
<reference evidence="2" key="1">
    <citation type="submission" date="2022-02" db="EMBL/GenBank/DDBJ databases">
        <authorList>
            <person name="Henning P.M."/>
            <person name="McCubbin A.G."/>
            <person name="Shore J.S."/>
        </authorList>
    </citation>
    <scope>NUCLEOTIDE SEQUENCE</scope>
    <source>
        <strain evidence="2">F60SS</strain>
        <tissue evidence="2">Leaves</tissue>
    </source>
</reference>
<dbReference type="Proteomes" id="UP001141552">
    <property type="component" value="Unassembled WGS sequence"/>
</dbReference>
<protein>
    <submittedName>
        <fullName evidence="2">Uncharacterized protein</fullName>
    </submittedName>
</protein>
<evidence type="ECO:0000256" key="1">
    <source>
        <dbReference type="SAM" id="MobiDB-lite"/>
    </source>
</evidence>
<dbReference type="EMBL" id="JAKUCV010005122">
    <property type="protein sequence ID" value="KAJ4832516.1"/>
    <property type="molecule type" value="Genomic_DNA"/>
</dbReference>
<gene>
    <name evidence="2" type="ORF">Tsubulata_000074</name>
</gene>
<feature type="region of interest" description="Disordered" evidence="1">
    <location>
        <begin position="75"/>
        <end position="94"/>
    </location>
</feature>
<proteinExistence type="predicted"/>
<name>A0A9Q0J7M6_9ROSI</name>
<dbReference type="PANTHER" id="PTHR36310:SF1">
    <property type="entry name" value="CYCLIN-DEPENDENT PROTEIN KINASE INHIBITOR SMR11"/>
    <property type="match status" value="1"/>
</dbReference>
<dbReference type="AlphaFoldDB" id="A0A9Q0J7M6"/>
<keyword evidence="3" id="KW-1185">Reference proteome</keyword>
<dbReference type="OrthoDB" id="777328at2759"/>
<dbReference type="PANTHER" id="PTHR36310">
    <property type="entry name" value="CYCLIN-DEPENDENT PROTEIN KINASE INHIBITOR SMR11"/>
    <property type="match status" value="1"/>
</dbReference>
<accession>A0A9Q0J7M6</accession>
<sequence length="229" mass="24853">MDSVSCLQANKTDDSSQKSCENLDENGCLEADKGKVEPPLEPITPDSKVENGDFLFEFNSPLSFGKRIPRVLVFNSKPNGNKDADDSGSPRTPNDCVFDPFAPGPDDKVLAPQCKKYFDEARASVARRLDFSSSFKTLGKRSSENDAESISDEEMFESVYENLLEVIVSNQTEDALAELSGIEWAPGACKTPTSIPLLNGVSDTCPGAPMKRGGGSRAVDLGLCRRLEF</sequence>
<feature type="compositionally biased region" description="Polar residues" evidence="1">
    <location>
        <begin position="1"/>
        <end position="10"/>
    </location>
</feature>
<feature type="region of interest" description="Disordered" evidence="1">
    <location>
        <begin position="1"/>
        <end position="20"/>
    </location>
</feature>
<evidence type="ECO:0000313" key="2">
    <source>
        <dbReference type="EMBL" id="KAJ4832516.1"/>
    </source>
</evidence>